<evidence type="ECO:0000256" key="3">
    <source>
        <dbReference type="ARBA" id="ARBA00022759"/>
    </source>
</evidence>
<dbReference type="AlphaFoldDB" id="A0A0A8X592"/>
<dbReference type="PANTHER" id="PTHR30636">
    <property type="entry name" value="UPF0701 PROTEIN YICC"/>
    <property type="match status" value="1"/>
</dbReference>
<comment type="caution">
    <text evidence="9">The sequence shown here is derived from an EMBL/GenBank/DDBJ whole genome shotgun (WGS) entry which is preliminary data.</text>
</comment>
<dbReference type="Pfam" id="PF08340">
    <property type="entry name" value="YicC-like_C"/>
    <property type="match status" value="1"/>
</dbReference>
<sequence>MVVSMTGFGRSRAESERFSVTVEVKTVNHRFCEFHIRMPRQLLKTEEKIKKKLGEHIKRGRVEVFVTLEGEGIVSRSVHIDWKALDELVHHISEIKNRYSITGDIELRDIVSREEIIHIEEIEAENEELELLVLSAVEDAGNQLVQMRRLEGSALEKDVLQHIEQLKENISSVNKLAPNVVEQYRERLHKKMAEFMDSQTDEDRILTEVAFFADKADISEEIARLESHVSQFKDIVKANEPLGRKLDFLLQEMNREVNTIGSKANDSRIAREVVEMKSLLEKVKEQVQNIE</sequence>
<dbReference type="EMBL" id="BASE01000048">
    <property type="protein sequence ID" value="GAM14212.1"/>
    <property type="molecule type" value="Genomic_DNA"/>
</dbReference>
<protein>
    <submittedName>
        <fullName evidence="9">Protein YicC</fullName>
    </submittedName>
</protein>
<dbReference type="InterPro" id="IPR005229">
    <property type="entry name" value="YicC/YloC-like"/>
</dbReference>
<evidence type="ECO:0000256" key="4">
    <source>
        <dbReference type="ARBA" id="ARBA00022801"/>
    </source>
</evidence>
<dbReference type="OrthoDB" id="9771229at2"/>
<comment type="similarity">
    <text evidence="5">Belongs to the YicC/YloC family.</text>
</comment>
<dbReference type="RefSeq" id="WP_041965991.1">
    <property type="nucleotide sequence ID" value="NZ_BASE01000048.1"/>
</dbReference>
<dbReference type="PANTHER" id="PTHR30636:SF3">
    <property type="entry name" value="UPF0701 PROTEIN YICC"/>
    <property type="match status" value="1"/>
</dbReference>
<dbReference type="GO" id="GO:0016787">
    <property type="term" value="F:hydrolase activity"/>
    <property type="evidence" value="ECO:0007669"/>
    <property type="project" value="UniProtKB-KW"/>
</dbReference>
<accession>A0A0A8X592</accession>
<evidence type="ECO:0000259" key="8">
    <source>
        <dbReference type="Pfam" id="PF08340"/>
    </source>
</evidence>
<organism evidence="9 10">
    <name type="scientific">Mesobacillus selenatarsenatis (strain DSM 18680 / JCM 14380 / FERM P-15431 / SF-1)</name>
    <dbReference type="NCBI Taxonomy" id="1321606"/>
    <lineage>
        <taxon>Bacteria</taxon>
        <taxon>Bacillati</taxon>
        <taxon>Bacillota</taxon>
        <taxon>Bacilli</taxon>
        <taxon>Bacillales</taxon>
        <taxon>Bacillaceae</taxon>
        <taxon>Mesobacillus</taxon>
    </lineage>
</organism>
<keyword evidence="6" id="KW-0175">Coiled coil</keyword>
<evidence type="ECO:0000256" key="6">
    <source>
        <dbReference type="SAM" id="Coils"/>
    </source>
</evidence>
<dbReference type="Proteomes" id="UP000031014">
    <property type="component" value="Unassembled WGS sequence"/>
</dbReference>
<keyword evidence="3" id="KW-0255">Endonuclease</keyword>
<evidence type="ECO:0000259" key="7">
    <source>
        <dbReference type="Pfam" id="PF03755"/>
    </source>
</evidence>
<comment type="cofactor">
    <cofactor evidence="1">
        <name>a divalent metal cation</name>
        <dbReference type="ChEBI" id="CHEBI:60240"/>
    </cofactor>
</comment>
<proteinExistence type="inferred from homology"/>
<keyword evidence="4" id="KW-0378">Hydrolase</keyword>
<dbReference type="STRING" id="1321606.SAMD00020551_2360"/>
<feature type="coiled-coil region" evidence="6">
    <location>
        <begin position="112"/>
        <end position="139"/>
    </location>
</feature>
<evidence type="ECO:0000256" key="1">
    <source>
        <dbReference type="ARBA" id="ARBA00001968"/>
    </source>
</evidence>
<evidence type="ECO:0000256" key="5">
    <source>
        <dbReference type="ARBA" id="ARBA00035648"/>
    </source>
</evidence>
<feature type="domain" description="Endoribonuclease YicC-like N-terminal" evidence="7">
    <location>
        <begin position="3"/>
        <end position="156"/>
    </location>
</feature>
<keyword evidence="10" id="KW-1185">Reference proteome</keyword>
<dbReference type="Pfam" id="PF03755">
    <property type="entry name" value="YicC-like_N"/>
    <property type="match status" value="1"/>
</dbReference>
<evidence type="ECO:0000313" key="9">
    <source>
        <dbReference type="EMBL" id="GAM14212.1"/>
    </source>
</evidence>
<name>A0A0A8X592_MESS1</name>
<dbReference type="InterPro" id="IPR013551">
    <property type="entry name" value="YicC-like_C"/>
</dbReference>
<feature type="domain" description="Endoribonuclease YicC-like C-terminal" evidence="8">
    <location>
        <begin position="173"/>
        <end position="291"/>
    </location>
</feature>
<keyword evidence="2" id="KW-0540">Nuclease</keyword>
<dbReference type="InterPro" id="IPR013527">
    <property type="entry name" value="YicC-like_N"/>
</dbReference>
<dbReference type="GO" id="GO:0004521">
    <property type="term" value="F:RNA endonuclease activity"/>
    <property type="evidence" value="ECO:0007669"/>
    <property type="project" value="InterPro"/>
</dbReference>
<gene>
    <name evidence="9" type="ORF">SAMD00020551_2360</name>
</gene>
<evidence type="ECO:0000313" key="10">
    <source>
        <dbReference type="Proteomes" id="UP000031014"/>
    </source>
</evidence>
<dbReference type="NCBIfam" id="TIGR00255">
    <property type="entry name" value="YicC/YloC family endoribonuclease"/>
    <property type="match status" value="1"/>
</dbReference>
<reference evidence="9 10" key="1">
    <citation type="submission" date="2013-06" db="EMBL/GenBank/DDBJ databases">
        <title>Whole genome shotgun sequence of Bacillus selenatarsenatis SF-1.</title>
        <authorList>
            <person name="Kuroda M."/>
            <person name="Sei K."/>
            <person name="Yamashita M."/>
            <person name="Ike M."/>
        </authorList>
    </citation>
    <scope>NUCLEOTIDE SEQUENCE [LARGE SCALE GENOMIC DNA]</scope>
    <source>
        <strain evidence="9 10">SF-1</strain>
    </source>
</reference>
<evidence type="ECO:0000256" key="2">
    <source>
        <dbReference type="ARBA" id="ARBA00022722"/>
    </source>
</evidence>